<keyword evidence="7" id="KW-0843">Virulence</keyword>
<comment type="similarity">
    <text evidence="2">Belongs to the glycosyl hydrolase 18 family. Chitinase class V subfamily.</text>
</comment>
<keyword evidence="13" id="KW-0732">Signal</keyword>
<dbReference type="SMART" id="SM00636">
    <property type="entry name" value="Glyco_18"/>
    <property type="match status" value="1"/>
</dbReference>
<keyword evidence="6" id="KW-0146">Chitin degradation</keyword>
<comment type="catalytic activity">
    <reaction evidence="1">
        <text>Random endo-hydrolysis of N-acetyl-beta-D-glucosaminide (1-&gt;4)-beta-linkages in chitin and chitodextrins.</text>
        <dbReference type="EC" id="3.2.1.14"/>
    </reaction>
</comment>
<dbReference type="Gene3D" id="3.30.60.10">
    <property type="entry name" value="Endochitinase-like"/>
    <property type="match status" value="1"/>
</dbReference>
<feature type="chain" id="PRO_5004879736" description="chitinase" evidence="13">
    <location>
        <begin position="29"/>
        <end position="1257"/>
    </location>
</feature>
<keyword evidence="17" id="KW-1185">Reference proteome</keyword>
<feature type="disulfide bond" evidence="11">
    <location>
        <begin position="127"/>
        <end position="141"/>
    </location>
</feature>
<dbReference type="SUPFAM" id="SSF51445">
    <property type="entry name" value="(Trans)glycosidases"/>
    <property type="match status" value="1"/>
</dbReference>
<dbReference type="GO" id="GO:0006032">
    <property type="term" value="P:chitin catabolic process"/>
    <property type="evidence" value="ECO:0007669"/>
    <property type="project" value="UniProtKB-KW"/>
</dbReference>
<name>W6QNR1_PENRF</name>
<feature type="domain" description="GH18" evidence="15">
    <location>
        <begin position="158"/>
        <end position="517"/>
    </location>
</feature>
<dbReference type="SUPFAM" id="SSF54556">
    <property type="entry name" value="Chitinase insertion domain"/>
    <property type="match status" value="1"/>
</dbReference>
<dbReference type="PROSITE" id="PS00026">
    <property type="entry name" value="CHIT_BIND_I_1"/>
    <property type="match status" value="1"/>
</dbReference>
<dbReference type="PANTHER" id="PTHR11177">
    <property type="entry name" value="CHITINASE"/>
    <property type="match status" value="1"/>
</dbReference>
<dbReference type="GO" id="GO:0000272">
    <property type="term" value="P:polysaccharide catabolic process"/>
    <property type="evidence" value="ECO:0007669"/>
    <property type="project" value="UniProtKB-KW"/>
</dbReference>
<organism evidence="16 17">
    <name type="scientific">Penicillium roqueforti (strain FM164)</name>
    <dbReference type="NCBI Taxonomy" id="1365484"/>
    <lineage>
        <taxon>Eukaryota</taxon>
        <taxon>Fungi</taxon>
        <taxon>Dikarya</taxon>
        <taxon>Ascomycota</taxon>
        <taxon>Pezizomycotina</taxon>
        <taxon>Eurotiomycetes</taxon>
        <taxon>Eurotiomycetidae</taxon>
        <taxon>Eurotiales</taxon>
        <taxon>Aspergillaceae</taxon>
        <taxon>Penicillium</taxon>
    </lineage>
</organism>
<evidence type="ECO:0000256" key="10">
    <source>
        <dbReference type="ARBA" id="ARBA00023326"/>
    </source>
</evidence>
<dbReference type="SUPFAM" id="SSF57016">
    <property type="entry name" value="Plant lectins/antimicrobial peptides"/>
    <property type="match status" value="1"/>
</dbReference>
<evidence type="ECO:0000256" key="8">
    <source>
        <dbReference type="ARBA" id="ARBA00023277"/>
    </source>
</evidence>
<evidence type="ECO:0000256" key="11">
    <source>
        <dbReference type="PROSITE-ProRule" id="PRU00261"/>
    </source>
</evidence>
<dbReference type="InterPro" id="IPR018371">
    <property type="entry name" value="Chitin-binding_1_CS"/>
</dbReference>
<dbReference type="PROSITE" id="PS01095">
    <property type="entry name" value="GH18_1"/>
    <property type="match status" value="1"/>
</dbReference>
<evidence type="ECO:0000313" key="17">
    <source>
        <dbReference type="Proteomes" id="UP000030686"/>
    </source>
</evidence>
<dbReference type="InterPro" id="IPR001223">
    <property type="entry name" value="Glyco_hydro18_cat"/>
</dbReference>
<keyword evidence="5 12" id="KW-0378">Hydrolase</keyword>
<reference evidence="16" key="1">
    <citation type="journal article" date="2014" name="Nat. Commun.">
        <title>Multiple recent horizontal transfers of a large genomic region in cheese making fungi.</title>
        <authorList>
            <person name="Cheeseman K."/>
            <person name="Ropars J."/>
            <person name="Renault P."/>
            <person name="Dupont J."/>
            <person name="Gouzy J."/>
            <person name="Branca A."/>
            <person name="Abraham A.L."/>
            <person name="Ceppi M."/>
            <person name="Conseiller E."/>
            <person name="Debuchy R."/>
            <person name="Malagnac F."/>
            <person name="Goarin A."/>
            <person name="Silar P."/>
            <person name="Lacoste S."/>
            <person name="Sallet E."/>
            <person name="Bensimon A."/>
            <person name="Giraud T."/>
            <person name="Brygoo Y."/>
        </authorList>
    </citation>
    <scope>NUCLEOTIDE SEQUENCE [LARGE SCALE GENOMIC DNA]</scope>
    <source>
        <strain evidence="16">FM164</strain>
    </source>
</reference>
<dbReference type="InterPro" id="IPR011583">
    <property type="entry name" value="Chitinase_II/V-like_cat"/>
</dbReference>
<sequence>MITIRPTGGALLWLLLISFCFIFTSANAQDCSALNTCATGCCNKGGYCGIGDDYCGSDCVANCDYEPECSVSKPCASGCCNSYGYCGLGPDFCADKVCVGNCDCKAECDPGKYGDYAESSKCPLNVCCSKFGFCGTTEEFCGKTKVKRPSCDKDGSLNRVVGYYEGWSPSRRCNTFYPEQIPVGIYTHLNYAFASIDPDTFEIVAATESEKKLMTRLTDLKKVDPDLKVFIAVGGWTFNDPGATQTLFSDLAASESNQKKFFKSLQSFMSIYDFDGIDLDWEYPVADDRGGQKKDFDNFPKFLANLKKSLKSTGGRDGVSITLPASYWYLQHFDIANLQKHVDFFNIMTYDMHGKWDLGSEWVSPMLDSHTNLTEITNALDLLWRNDIKSDKVVLGLAFYARVFTAADPSCMEPGCLFVSGGNAGKCSQEVGILLNSEIMDIMDKQSLQSTLDKEAAVKILKFDDNQWLTYENSDTFKLKADFARSQCLGGVMVWAVSHDLPQGNFSRALGDAVGREVKSLVNSGELASMEVKKTHPQCKWTNCFDDCPSGWSRVRRTDDGAREGEHMWDSTACSFGQHTFCCPPDAELPKCGWYTHNNGKCNSECPSGYTEIGSNIQYCSNDFNDYQAACCTTETPSMKLYSKCDWAGKPRKCDEECPSGKSEVALSTTGSGGVYCDVTSFKYTMNGQEGTSWEERSYCCSEEDDVEWSKCEWRDDIGLMLDKSYVDGYCLPGCPDEYVRVAIDQHGGGCKGDGGRAKCCLPKYSTVSKRSYTTREQSLDDLVKGFMDDPSCGADDYNLKRDLAGFEYSVGNTSLSDLSGTRTPTTLQRRSTTKQLDAIYTVAYALAVQFTVNAAYEEIWKKRVLPSYPHLTVKAIRNYLTTSEDWAEGGISYKLEKVLCAPSIFDSKFAERSIVSCACETSDCCDANDPDSCSDLDGDDDDSTALSKRVLDKRASRTFDVDLSDGGAHATITSWTYIVRGNIRGNNPILDEGYTYDDAEDCLNTQIALMSVSMANIGRYQVEHVVELNTVAFFLRDAANGVLRSGGVMRLGRISVTFVRQALMAPVLTNPPVMTGADQSLTPMTRIMHALGSLNNQADFNLLLNRLNNLKSRLWLSKTLIADEKMEKAISADDPNRALIHLREPLTIISYLNHLRVQPDMIDTFNTIHVEFGRADTYWVNAGHPNPQSQARWDEWVPDLLDSATQNVRTFVENWGDQMYRFWAVRTGDNVAQTLEIIMTLRRQAKSARINPNGLD</sequence>
<feature type="disulfide bond" evidence="11">
    <location>
        <begin position="59"/>
        <end position="63"/>
    </location>
</feature>
<feature type="disulfide bond" evidence="11">
    <location>
        <begin position="41"/>
        <end position="55"/>
    </location>
</feature>
<dbReference type="Pfam" id="PF00187">
    <property type="entry name" value="Chitin_bind_1"/>
    <property type="match status" value="1"/>
</dbReference>
<gene>
    <name evidence="16" type="ORF">PROQFM164_S18g000003</name>
</gene>
<evidence type="ECO:0000256" key="5">
    <source>
        <dbReference type="ARBA" id="ARBA00022801"/>
    </source>
</evidence>
<dbReference type="PROSITE" id="PS50941">
    <property type="entry name" value="CHIT_BIND_I_2"/>
    <property type="match status" value="2"/>
</dbReference>
<keyword evidence="8" id="KW-0119">Carbohydrate metabolism</keyword>
<accession>W6QNR1</accession>
<dbReference type="OrthoDB" id="73875at2759"/>
<dbReference type="InterPro" id="IPR050314">
    <property type="entry name" value="Glycosyl_Hydrlase_18"/>
</dbReference>
<dbReference type="GO" id="GO:0008843">
    <property type="term" value="F:endochitinase activity"/>
    <property type="evidence" value="ECO:0007669"/>
    <property type="project" value="UniProtKB-EC"/>
</dbReference>
<keyword evidence="11" id="KW-1015">Disulfide bond</keyword>
<dbReference type="InterPro" id="IPR001579">
    <property type="entry name" value="Glyco_hydro_18_chit_AS"/>
</dbReference>
<proteinExistence type="inferred from homology"/>
<keyword evidence="4 11" id="KW-0147">Chitin-binding</keyword>
<evidence type="ECO:0000256" key="12">
    <source>
        <dbReference type="RuleBase" id="RU000489"/>
    </source>
</evidence>
<evidence type="ECO:0000256" key="6">
    <source>
        <dbReference type="ARBA" id="ARBA00023024"/>
    </source>
</evidence>
<evidence type="ECO:0000256" key="4">
    <source>
        <dbReference type="ARBA" id="ARBA00022669"/>
    </source>
</evidence>
<evidence type="ECO:0000256" key="13">
    <source>
        <dbReference type="SAM" id="SignalP"/>
    </source>
</evidence>
<dbReference type="Gene3D" id="3.10.50.10">
    <property type="match status" value="1"/>
</dbReference>
<evidence type="ECO:0000259" key="15">
    <source>
        <dbReference type="PROSITE" id="PS51910"/>
    </source>
</evidence>
<protein>
    <recommendedName>
        <fullName evidence="3">chitinase</fullName>
        <ecNumber evidence="3">3.2.1.14</ecNumber>
    </recommendedName>
</protein>
<feature type="domain" description="Chitin-binding type-1" evidence="14">
    <location>
        <begin position="105"/>
        <end position="153"/>
    </location>
</feature>
<dbReference type="Gene3D" id="3.20.20.80">
    <property type="entry name" value="Glycosidases"/>
    <property type="match status" value="1"/>
</dbReference>
<dbReference type="Proteomes" id="UP000030686">
    <property type="component" value="Unassembled WGS sequence"/>
</dbReference>
<dbReference type="GO" id="GO:0008061">
    <property type="term" value="F:chitin binding"/>
    <property type="evidence" value="ECO:0007669"/>
    <property type="project" value="UniProtKB-UniRule"/>
</dbReference>
<dbReference type="EC" id="3.2.1.14" evidence="3"/>
<dbReference type="PANTHER" id="PTHR11177:SF402">
    <property type="entry name" value="CHITINASE"/>
    <property type="match status" value="1"/>
</dbReference>
<feature type="domain" description="Chitin-binding type-1" evidence="14">
    <location>
        <begin position="28"/>
        <end position="65"/>
    </location>
</feature>
<evidence type="ECO:0000313" key="16">
    <source>
        <dbReference type="EMBL" id="CDM38563.1"/>
    </source>
</evidence>
<evidence type="ECO:0000256" key="9">
    <source>
        <dbReference type="ARBA" id="ARBA00023295"/>
    </source>
</evidence>
<evidence type="ECO:0000256" key="7">
    <source>
        <dbReference type="ARBA" id="ARBA00023026"/>
    </source>
</evidence>
<comment type="caution">
    <text evidence="11">Lacks conserved residue(s) required for the propagation of feature annotation.</text>
</comment>
<dbReference type="InterPro" id="IPR017853">
    <property type="entry name" value="GH"/>
</dbReference>
<dbReference type="CDD" id="cd00035">
    <property type="entry name" value="ChtBD1"/>
    <property type="match status" value="1"/>
</dbReference>
<feature type="disulfide bond" evidence="11">
    <location>
        <begin position="122"/>
        <end position="134"/>
    </location>
</feature>
<dbReference type="EMBL" id="HG792032">
    <property type="protein sequence ID" value="CDM38563.1"/>
    <property type="molecule type" value="Genomic_DNA"/>
</dbReference>
<dbReference type="AlphaFoldDB" id="W6QNR1"/>
<dbReference type="SMART" id="SM00270">
    <property type="entry name" value="ChtBD1"/>
    <property type="match status" value="3"/>
</dbReference>
<dbReference type="Pfam" id="PF00704">
    <property type="entry name" value="Glyco_hydro_18"/>
    <property type="match status" value="1"/>
</dbReference>
<evidence type="ECO:0000259" key="14">
    <source>
        <dbReference type="PROSITE" id="PS50941"/>
    </source>
</evidence>
<evidence type="ECO:0000256" key="2">
    <source>
        <dbReference type="ARBA" id="ARBA00008682"/>
    </source>
</evidence>
<evidence type="ECO:0000256" key="1">
    <source>
        <dbReference type="ARBA" id="ARBA00000822"/>
    </source>
</evidence>
<dbReference type="PROSITE" id="PS51910">
    <property type="entry name" value="GH18_2"/>
    <property type="match status" value="1"/>
</dbReference>
<keyword evidence="10" id="KW-0624">Polysaccharide degradation</keyword>
<dbReference type="InterPro" id="IPR029070">
    <property type="entry name" value="Chitinase_insertion_sf"/>
</dbReference>
<dbReference type="STRING" id="1365484.W6QNR1"/>
<dbReference type="InterPro" id="IPR001002">
    <property type="entry name" value="Chitin-bd_1"/>
</dbReference>
<keyword evidence="9 12" id="KW-0326">Glycosidase</keyword>
<evidence type="ECO:0000256" key="3">
    <source>
        <dbReference type="ARBA" id="ARBA00012729"/>
    </source>
</evidence>
<dbReference type="InterPro" id="IPR036861">
    <property type="entry name" value="Endochitinase-like_sf"/>
</dbReference>
<dbReference type="OMA" id="CATGCCN"/>
<feature type="signal peptide" evidence="13">
    <location>
        <begin position="1"/>
        <end position="28"/>
    </location>
</feature>